<dbReference type="GO" id="GO:0032259">
    <property type="term" value="P:methylation"/>
    <property type="evidence" value="ECO:0007669"/>
    <property type="project" value="UniProtKB-KW"/>
</dbReference>
<dbReference type="SUPFAM" id="SSF48013">
    <property type="entry name" value="NusB-like"/>
    <property type="match status" value="1"/>
</dbReference>
<keyword evidence="2 5" id="KW-0808">Transferase</keyword>
<evidence type="ECO:0000256" key="5">
    <source>
        <dbReference type="PROSITE-ProRule" id="PRU01023"/>
    </source>
</evidence>
<evidence type="ECO:0000256" key="1">
    <source>
        <dbReference type="ARBA" id="ARBA00022603"/>
    </source>
</evidence>
<feature type="active site" description="Nucleophile" evidence="5">
    <location>
        <position position="359"/>
    </location>
</feature>
<accession>A0ABU1AQY0</accession>
<keyword evidence="8" id="KW-1185">Reference proteome</keyword>
<name>A0ABU1AQY0_9BACT</name>
<feature type="binding site" evidence="5">
    <location>
        <position position="253"/>
    </location>
    <ligand>
        <name>S-adenosyl-L-methionine</name>
        <dbReference type="ChEBI" id="CHEBI:59789"/>
    </ligand>
</feature>
<dbReference type="InterPro" id="IPR006027">
    <property type="entry name" value="NusB_RsmB_TIM44"/>
</dbReference>
<dbReference type="Pfam" id="PF01189">
    <property type="entry name" value="Methyltr_RsmB-F"/>
    <property type="match status" value="1"/>
</dbReference>
<dbReference type="Proteomes" id="UP001225316">
    <property type="component" value="Unassembled WGS sequence"/>
</dbReference>
<proteinExistence type="inferred from homology"/>
<gene>
    <name evidence="7" type="ORF">QEH52_03520</name>
</gene>
<dbReference type="EMBL" id="JARXHW010000005">
    <property type="protein sequence ID" value="MDQ8206562.1"/>
    <property type="molecule type" value="Genomic_DNA"/>
</dbReference>
<dbReference type="InterPro" id="IPR001678">
    <property type="entry name" value="MeTrfase_RsmB-F_NOP2_dom"/>
</dbReference>
<feature type="binding site" evidence="5">
    <location>
        <begin position="229"/>
        <end position="235"/>
    </location>
    <ligand>
        <name>S-adenosyl-L-methionine</name>
        <dbReference type="ChEBI" id="CHEBI:59789"/>
    </ligand>
</feature>
<dbReference type="PANTHER" id="PTHR22807:SF53">
    <property type="entry name" value="RIBOSOMAL RNA SMALL SUBUNIT METHYLTRANSFERASE B-RELATED"/>
    <property type="match status" value="1"/>
</dbReference>
<dbReference type="PANTHER" id="PTHR22807">
    <property type="entry name" value="NOP2 YEAST -RELATED NOL1/NOP2/FMU SUN DOMAIN-CONTAINING"/>
    <property type="match status" value="1"/>
</dbReference>
<evidence type="ECO:0000313" key="7">
    <source>
        <dbReference type="EMBL" id="MDQ8206562.1"/>
    </source>
</evidence>
<dbReference type="InterPro" id="IPR029063">
    <property type="entry name" value="SAM-dependent_MTases_sf"/>
</dbReference>
<comment type="similarity">
    <text evidence="5">Belongs to the class I-like SAM-binding methyltransferase superfamily. RsmB/NOP family.</text>
</comment>
<evidence type="ECO:0000256" key="3">
    <source>
        <dbReference type="ARBA" id="ARBA00022691"/>
    </source>
</evidence>
<dbReference type="Pfam" id="PF01029">
    <property type="entry name" value="NusB"/>
    <property type="match status" value="1"/>
</dbReference>
<dbReference type="EC" id="2.1.1.-" evidence="7"/>
<dbReference type="GO" id="GO:0008168">
    <property type="term" value="F:methyltransferase activity"/>
    <property type="evidence" value="ECO:0007669"/>
    <property type="project" value="UniProtKB-KW"/>
</dbReference>
<feature type="binding site" evidence="5">
    <location>
        <position position="306"/>
    </location>
    <ligand>
        <name>S-adenosyl-L-methionine</name>
        <dbReference type="ChEBI" id="CHEBI:59789"/>
    </ligand>
</feature>
<protein>
    <submittedName>
        <fullName evidence="7">RsmB/NOP family class I SAM-dependent RNA methyltransferase</fullName>
        <ecNumber evidence="7">2.1.1.-</ecNumber>
    </submittedName>
</protein>
<keyword evidence="4 5" id="KW-0694">RNA-binding</keyword>
<dbReference type="CDD" id="cd02440">
    <property type="entry name" value="AdoMet_MTases"/>
    <property type="match status" value="1"/>
</dbReference>
<dbReference type="PROSITE" id="PS51686">
    <property type="entry name" value="SAM_MT_RSMB_NOP"/>
    <property type="match status" value="1"/>
</dbReference>
<keyword evidence="1 5" id="KW-0489">Methyltransferase</keyword>
<dbReference type="Gene3D" id="3.40.50.150">
    <property type="entry name" value="Vaccinia Virus protein VP39"/>
    <property type="match status" value="1"/>
</dbReference>
<dbReference type="RefSeq" id="WP_308948659.1">
    <property type="nucleotide sequence ID" value="NZ_JARXHW010000005.1"/>
</dbReference>
<evidence type="ECO:0000256" key="4">
    <source>
        <dbReference type="ARBA" id="ARBA00022884"/>
    </source>
</evidence>
<dbReference type="Gene3D" id="1.10.940.10">
    <property type="entry name" value="NusB-like"/>
    <property type="match status" value="1"/>
</dbReference>
<evidence type="ECO:0000259" key="6">
    <source>
        <dbReference type="PROSITE" id="PS51686"/>
    </source>
</evidence>
<comment type="caution">
    <text evidence="7">The sequence shown here is derived from an EMBL/GenBank/DDBJ whole genome shotgun (WGS) entry which is preliminary data.</text>
</comment>
<organism evidence="7 8">
    <name type="scientific">Thalassobacterium maritimum</name>
    <dbReference type="NCBI Taxonomy" id="3041265"/>
    <lineage>
        <taxon>Bacteria</taxon>
        <taxon>Pseudomonadati</taxon>
        <taxon>Verrucomicrobiota</taxon>
        <taxon>Opitutia</taxon>
        <taxon>Puniceicoccales</taxon>
        <taxon>Coraliomargaritaceae</taxon>
        <taxon>Thalassobacterium</taxon>
    </lineage>
</organism>
<dbReference type="SUPFAM" id="SSF53335">
    <property type="entry name" value="S-adenosyl-L-methionine-dependent methyltransferases"/>
    <property type="match status" value="1"/>
</dbReference>
<dbReference type="PRINTS" id="PR02008">
    <property type="entry name" value="RCMTFAMILY"/>
</dbReference>
<dbReference type="InterPro" id="IPR035926">
    <property type="entry name" value="NusB-like_sf"/>
</dbReference>
<sequence length="409" mass="45289">MTEAYLSGDRKADQLLDELPTEFIGDRRAACQSLFLGALRHGHRSKAALKGLLRKKAKPGVEAILLVSGYELLAADAEKHPKIIHHAVERSKQLVNRFEQGFLNAVLRKLPEALARIDAEAAPAAFYSHPEWLVSHWKREFPQSYLQLLEWDQGIPATYLKIYDDSIQKPAGLEATDWPQFYRITPKLSWQEDLHPLLNKGNAYIKDPSTRLAPALLAPQAGESVLDLCAAPGGKAYDMAHAMTGKGQIVAVDLPGNRIARLEANLSTLRSTDLNCAIIESDLLELEAATFQAQALPIAYDAVMLDAPCSNTGVIQRRTDVKWRLRPKDIAQCAKLQLQLLHSAARFVKARGRIVYSTCSIEAAENSEVIEQFLKSKSGQKFELVDTAISLPWKTGHDGAGAFLLRRKA</sequence>
<dbReference type="InterPro" id="IPR023267">
    <property type="entry name" value="RCMT"/>
</dbReference>
<reference evidence="7 8" key="1">
    <citation type="submission" date="2023-04" db="EMBL/GenBank/DDBJ databases">
        <title>A novel bacteria isolated from coastal sediment.</title>
        <authorList>
            <person name="Liu X.-J."/>
            <person name="Du Z.-J."/>
        </authorList>
    </citation>
    <scope>NUCLEOTIDE SEQUENCE [LARGE SCALE GENOMIC DNA]</scope>
    <source>
        <strain evidence="7 8">SDUM461003</strain>
    </source>
</reference>
<evidence type="ECO:0000256" key="2">
    <source>
        <dbReference type="ARBA" id="ARBA00022679"/>
    </source>
</evidence>
<evidence type="ECO:0000313" key="8">
    <source>
        <dbReference type="Proteomes" id="UP001225316"/>
    </source>
</evidence>
<keyword evidence="3 5" id="KW-0949">S-adenosyl-L-methionine</keyword>
<feature type="binding site" evidence="5">
    <location>
        <position position="282"/>
    </location>
    <ligand>
        <name>S-adenosyl-L-methionine</name>
        <dbReference type="ChEBI" id="CHEBI:59789"/>
    </ligand>
</feature>
<feature type="domain" description="SAM-dependent MTase RsmB/NOP-type" evidence="6">
    <location>
        <begin position="121"/>
        <end position="409"/>
    </location>
</feature>
<dbReference type="InterPro" id="IPR049560">
    <property type="entry name" value="MeTrfase_RsmB-F_NOP2_cat"/>
</dbReference>